<dbReference type="Proteomes" id="UP000036681">
    <property type="component" value="Unplaced"/>
</dbReference>
<organism evidence="2 3">
    <name type="scientific">Ascaris lumbricoides</name>
    <name type="common">Giant roundworm</name>
    <dbReference type="NCBI Taxonomy" id="6252"/>
    <lineage>
        <taxon>Eukaryota</taxon>
        <taxon>Metazoa</taxon>
        <taxon>Ecdysozoa</taxon>
        <taxon>Nematoda</taxon>
        <taxon>Chromadorea</taxon>
        <taxon>Rhabditida</taxon>
        <taxon>Spirurina</taxon>
        <taxon>Ascaridomorpha</taxon>
        <taxon>Ascaridoidea</taxon>
        <taxon>Ascarididae</taxon>
        <taxon>Ascaris</taxon>
    </lineage>
</organism>
<sequence>MKKFQTESDRYSTKDEEQKQEPEKVLKPSKEEKREEELGGVEFEKQKPIQTIVEMFGGSVAHDRVDATSDDEDEDDLKGGQSLTSKRGIPAVAVKYVEAVNAAPVIKNRTSAYDELGFYDESLVLINELIDYFFLGHTSENEEEEVESEKDGDYLHPEMKNEENRILTEDERYMSVRVVRNVREYVEKHDRDSSLMIKMLDEKNNAKLRDDKKTKHQEPTKKETGVQVCIEEDSKEANSTRRHDTKKQSALPVAERKKVFESDEKERIVEEINSKEIQEKKGEPF</sequence>
<protein>
    <submittedName>
        <fullName evidence="3">Uncharacterized protein</fullName>
    </submittedName>
</protein>
<dbReference type="WBParaSite" id="ALUE_0001515301-mRNA-1">
    <property type="protein sequence ID" value="ALUE_0001515301-mRNA-1"/>
    <property type="gene ID" value="ALUE_0001515301"/>
</dbReference>
<feature type="compositionally biased region" description="Basic and acidic residues" evidence="1">
    <location>
        <begin position="207"/>
        <end position="224"/>
    </location>
</feature>
<feature type="region of interest" description="Disordered" evidence="1">
    <location>
        <begin position="1"/>
        <end position="44"/>
    </location>
</feature>
<evidence type="ECO:0000313" key="3">
    <source>
        <dbReference type="WBParaSite" id="ALUE_0001515301-mRNA-1"/>
    </source>
</evidence>
<accession>A0A0M3IBN3</accession>
<keyword evidence="2" id="KW-1185">Reference proteome</keyword>
<proteinExistence type="predicted"/>
<evidence type="ECO:0000256" key="1">
    <source>
        <dbReference type="SAM" id="MobiDB-lite"/>
    </source>
</evidence>
<feature type="region of interest" description="Disordered" evidence="1">
    <location>
        <begin position="207"/>
        <end position="264"/>
    </location>
</feature>
<feature type="compositionally biased region" description="Basic and acidic residues" evidence="1">
    <location>
        <begin position="254"/>
        <end position="264"/>
    </location>
</feature>
<feature type="region of interest" description="Disordered" evidence="1">
    <location>
        <begin position="58"/>
        <end position="82"/>
    </location>
</feature>
<evidence type="ECO:0000313" key="2">
    <source>
        <dbReference type="Proteomes" id="UP000036681"/>
    </source>
</evidence>
<name>A0A0M3IBN3_ASCLU</name>
<dbReference type="AlphaFoldDB" id="A0A0M3IBN3"/>
<reference evidence="3" key="1">
    <citation type="submission" date="2017-02" db="UniProtKB">
        <authorList>
            <consortium name="WormBaseParasite"/>
        </authorList>
    </citation>
    <scope>IDENTIFICATION</scope>
</reference>